<evidence type="ECO:0000313" key="4">
    <source>
        <dbReference type="EMBL" id="VDP82442.1"/>
    </source>
</evidence>
<dbReference type="SUPFAM" id="SSF56801">
    <property type="entry name" value="Acetyl-CoA synthetase-like"/>
    <property type="match status" value="1"/>
</dbReference>
<reference evidence="4 5" key="1">
    <citation type="submission" date="2018-11" db="EMBL/GenBank/DDBJ databases">
        <authorList>
            <consortium name="Pathogen Informatics"/>
        </authorList>
    </citation>
    <scope>NUCLEOTIDE SEQUENCE [LARGE SCALE GENOMIC DNA]</scope>
    <source>
        <strain>Denwood</strain>
        <strain evidence="5">Zambia</strain>
    </source>
</reference>
<keyword evidence="1" id="KW-0436">Ligase</keyword>
<dbReference type="Proteomes" id="UP000269396">
    <property type="component" value="Unassembled WGS sequence"/>
</dbReference>
<evidence type="ECO:0000256" key="3">
    <source>
        <dbReference type="ARBA" id="ARBA00026121"/>
    </source>
</evidence>
<evidence type="ECO:0000313" key="5">
    <source>
        <dbReference type="Proteomes" id="UP000269396"/>
    </source>
</evidence>
<evidence type="ECO:0000256" key="2">
    <source>
        <dbReference type="ARBA" id="ARBA00022832"/>
    </source>
</evidence>
<gene>
    <name evidence="4" type="ORF">SMTD_LOCUS20430</name>
</gene>
<dbReference type="EMBL" id="UZAL01044411">
    <property type="protein sequence ID" value="VDP82442.1"/>
    <property type="molecule type" value="Genomic_DNA"/>
</dbReference>
<dbReference type="GO" id="GO:0016020">
    <property type="term" value="C:membrane"/>
    <property type="evidence" value="ECO:0007669"/>
    <property type="project" value="TreeGrafter"/>
</dbReference>
<dbReference type="Pfam" id="PF00501">
    <property type="entry name" value="AMP-binding"/>
    <property type="match status" value="1"/>
</dbReference>
<dbReference type="GO" id="GO:0005783">
    <property type="term" value="C:endoplasmic reticulum"/>
    <property type="evidence" value="ECO:0007669"/>
    <property type="project" value="TreeGrafter"/>
</dbReference>
<keyword evidence="5" id="KW-1185">Reference proteome</keyword>
<dbReference type="AlphaFoldDB" id="A0A183Q1E4"/>
<dbReference type="PANTHER" id="PTHR43272:SF107">
    <property type="entry name" value="LONG-CHAIN-FATTY-ACID--COA LIGASE 5"/>
    <property type="match status" value="1"/>
</dbReference>
<dbReference type="InterPro" id="IPR042099">
    <property type="entry name" value="ANL_N_sf"/>
</dbReference>
<accession>A0A183Q1E4</accession>
<dbReference type="EC" id="6.2.1.3" evidence="3"/>
<proteinExistence type="predicted"/>
<evidence type="ECO:0000256" key="1">
    <source>
        <dbReference type="ARBA" id="ARBA00022598"/>
    </source>
</evidence>
<dbReference type="PANTHER" id="PTHR43272">
    <property type="entry name" value="LONG-CHAIN-FATTY-ACID--COA LIGASE"/>
    <property type="match status" value="1"/>
</dbReference>
<dbReference type="Gene3D" id="3.40.50.12780">
    <property type="entry name" value="N-terminal domain of ligase-like"/>
    <property type="match status" value="1"/>
</dbReference>
<keyword evidence="2" id="KW-0276">Fatty acid metabolism</keyword>
<organism evidence="4 5">
    <name type="scientific">Schistosoma mattheei</name>
    <dbReference type="NCBI Taxonomy" id="31246"/>
    <lineage>
        <taxon>Eukaryota</taxon>
        <taxon>Metazoa</taxon>
        <taxon>Spiralia</taxon>
        <taxon>Lophotrochozoa</taxon>
        <taxon>Platyhelminthes</taxon>
        <taxon>Trematoda</taxon>
        <taxon>Digenea</taxon>
        <taxon>Strigeidida</taxon>
        <taxon>Schistosomatoidea</taxon>
        <taxon>Schistosomatidae</taxon>
        <taxon>Schistosoma</taxon>
    </lineage>
</organism>
<protein>
    <recommendedName>
        <fullName evidence="3">long-chain-fatty-acid--CoA ligase</fullName>
        <ecNumber evidence="3">6.2.1.3</ecNumber>
    </recommendedName>
</protein>
<keyword evidence="2" id="KW-0443">Lipid metabolism</keyword>
<dbReference type="InterPro" id="IPR000873">
    <property type="entry name" value="AMP-dep_synth/lig_dom"/>
</dbReference>
<name>A0A183Q1E4_9TREM</name>
<dbReference type="STRING" id="31246.A0A183Q1E4"/>
<dbReference type="GO" id="GO:0004467">
    <property type="term" value="F:long-chain fatty acid-CoA ligase activity"/>
    <property type="evidence" value="ECO:0007669"/>
    <property type="project" value="UniProtKB-EC"/>
</dbReference>
<sequence length="190" mass="21058">MNSFGHITVASWTSDNNHIPESEHELPFLKTTSLFIAFAFKCLHLQAAAVFCGAQIGFLTGAITGLLDDAQALKPTVLPAVPRVLSRIYERYQNALGNSFLKSGKINRDDILDTLFFKKLRQALGGRVCMIVTGGAPISPELFNFFRAAFKGLITLSVNIIRKYSHLMTKEKTTTSFAENHVSRCLTVIY</sequence>